<proteinExistence type="inferred from homology"/>
<dbReference type="Gene3D" id="3.40.50.720">
    <property type="entry name" value="NAD(P)-binding Rossmann-like Domain"/>
    <property type="match status" value="1"/>
</dbReference>
<accession>A0A9P4I6L0</accession>
<dbReference type="PRINTS" id="PR00081">
    <property type="entry name" value="GDHRDH"/>
</dbReference>
<evidence type="ECO:0000313" key="3">
    <source>
        <dbReference type="EMBL" id="KAF2096096.1"/>
    </source>
</evidence>
<dbReference type="EMBL" id="ML978130">
    <property type="protein sequence ID" value="KAF2096096.1"/>
    <property type="molecule type" value="Genomic_DNA"/>
</dbReference>
<dbReference type="AlphaFoldDB" id="A0A9P4I6L0"/>
<dbReference type="Proteomes" id="UP000799772">
    <property type="component" value="Unassembled WGS sequence"/>
</dbReference>
<name>A0A9P4I6L0_9PEZI</name>
<comment type="caution">
    <text evidence="3">The sequence shown here is derived from an EMBL/GenBank/DDBJ whole genome shotgun (WGS) entry which is preliminary data.</text>
</comment>
<dbReference type="SUPFAM" id="SSF51735">
    <property type="entry name" value="NAD(P)-binding Rossmann-fold domains"/>
    <property type="match status" value="1"/>
</dbReference>
<evidence type="ECO:0000256" key="2">
    <source>
        <dbReference type="ARBA" id="ARBA00022857"/>
    </source>
</evidence>
<organism evidence="3 4">
    <name type="scientific">Rhizodiscina lignyota</name>
    <dbReference type="NCBI Taxonomy" id="1504668"/>
    <lineage>
        <taxon>Eukaryota</taxon>
        <taxon>Fungi</taxon>
        <taxon>Dikarya</taxon>
        <taxon>Ascomycota</taxon>
        <taxon>Pezizomycotina</taxon>
        <taxon>Dothideomycetes</taxon>
        <taxon>Pleosporomycetidae</taxon>
        <taxon>Aulographales</taxon>
        <taxon>Rhizodiscinaceae</taxon>
        <taxon>Rhizodiscina</taxon>
    </lineage>
</organism>
<dbReference type="PANTHER" id="PTHR42760">
    <property type="entry name" value="SHORT-CHAIN DEHYDROGENASES/REDUCTASES FAMILY MEMBER"/>
    <property type="match status" value="1"/>
</dbReference>
<comment type="similarity">
    <text evidence="1">Belongs to the short-chain dehydrogenases/reductases (SDR) family.</text>
</comment>
<sequence length="258" mass="27326">MPVAIVTGASRGIGRAIALQLADDGNDVAINDIPANTSPLEGVKGEIEAKGRKSTCIIADISKEGDVQNLIASTVKEFGELNIFIANAGIIIVKPLLETTLEDFDKVQSVNARGTFLCYREAAKQMVKQGKGGKIIGAASIAAYRPSGNAFPYSVSKWTVRGMTQNAALDLAKYGIQSKAYCPGPVNTNMWDEIATEVSKRNNVPKETAFEESVNARSASKKAQTPADIANCVSFLASQRANQITGQSIIVDGGIVFS</sequence>
<dbReference type="GO" id="GO:0016616">
    <property type="term" value="F:oxidoreductase activity, acting on the CH-OH group of donors, NAD or NADP as acceptor"/>
    <property type="evidence" value="ECO:0007669"/>
    <property type="project" value="TreeGrafter"/>
</dbReference>
<protein>
    <submittedName>
        <fullName evidence="3">Acetoin reductase family protein</fullName>
    </submittedName>
</protein>
<dbReference type="Pfam" id="PF13561">
    <property type="entry name" value="adh_short_C2"/>
    <property type="match status" value="1"/>
</dbReference>
<dbReference type="FunFam" id="3.40.50.720:FF:000084">
    <property type="entry name" value="Short-chain dehydrogenase reductase"/>
    <property type="match status" value="1"/>
</dbReference>
<keyword evidence="2" id="KW-0521">NADP</keyword>
<evidence type="ECO:0000313" key="4">
    <source>
        <dbReference type="Proteomes" id="UP000799772"/>
    </source>
</evidence>
<reference evidence="3" key="1">
    <citation type="journal article" date="2020" name="Stud. Mycol.">
        <title>101 Dothideomycetes genomes: a test case for predicting lifestyles and emergence of pathogens.</title>
        <authorList>
            <person name="Haridas S."/>
            <person name="Albert R."/>
            <person name="Binder M."/>
            <person name="Bloem J."/>
            <person name="Labutti K."/>
            <person name="Salamov A."/>
            <person name="Andreopoulos B."/>
            <person name="Baker S."/>
            <person name="Barry K."/>
            <person name="Bills G."/>
            <person name="Bluhm B."/>
            <person name="Cannon C."/>
            <person name="Castanera R."/>
            <person name="Culley D."/>
            <person name="Daum C."/>
            <person name="Ezra D."/>
            <person name="Gonzalez J."/>
            <person name="Henrissat B."/>
            <person name="Kuo A."/>
            <person name="Liang C."/>
            <person name="Lipzen A."/>
            <person name="Lutzoni F."/>
            <person name="Magnuson J."/>
            <person name="Mondo S."/>
            <person name="Nolan M."/>
            <person name="Ohm R."/>
            <person name="Pangilinan J."/>
            <person name="Park H.-J."/>
            <person name="Ramirez L."/>
            <person name="Alfaro M."/>
            <person name="Sun H."/>
            <person name="Tritt A."/>
            <person name="Yoshinaga Y."/>
            <person name="Zwiers L.-H."/>
            <person name="Turgeon B."/>
            <person name="Goodwin S."/>
            <person name="Spatafora J."/>
            <person name="Crous P."/>
            <person name="Grigoriev I."/>
        </authorList>
    </citation>
    <scope>NUCLEOTIDE SEQUENCE</scope>
    <source>
        <strain evidence="3">CBS 133067</strain>
    </source>
</reference>
<gene>
    <name evidence="3" type="ORF">NA57DRAFT_78868</name>
</gene>
<evidence type="ECO:0000256" key="1">
    <source>
        <dbReference type="ARBA" id="ARBA00006484"/>
    </source>
</evidence>
<dbReference type="GO" id="GO:0048038">
    <property type="term" value="F:quinone binding"/>
    <property type="evidence" value="ECO:0007669"/>
    <property type="project" value="TreeGrafter"/>
</dbReference>
<dbReference type="PRINTS" id="PR00080">
    <property type="entry name" value="SDRFAMILY"/>
</dbReference>
<dbReference type="InterPro" id="IPR002347">
    <property type="entry name" value="SDR_fam"/>
</dbReference>
<dbReference type="PANTHER" id="PTHR42760:SF121">
    <property type="entry name" value="3-OXOACYL-(ACYL-CARRIER-PROTEIN) REDUCTASE"/>
    <property type="match status" value="1"/>
</dbReference>
<dbReference type="OrthoDB" id="498125at2759"/>
<dbReference type="InterPro" id="IPR036291">
    <property type="entry name" value="NAD(P)-bd_dom_sf"/>
</dbReference>
<keyword evidence="4" id="KW-1185">Reference proteome</keyword>
<dbReference type="GO" id="GO:0006633">
    <property type="term" value="P:fatty acid biosynthetic process"/>
    <property type="evidence" value="ECO:0007669"/>
    <property type="project" value="TreeGrafter"/>
</dbReference>